<dbReference type="EMBL" id="BSEH01000022">
    <property type="protein sequence ID" value="GLJ56570.1"/>
    <property type="molecule type" value="Genomic_DNA"/>
</dbReference>
<name>A0AAD3NJP0_CRYJA</name>
<reference evidence="1" key="1">
    <citation type="submission" date="2022-12" db="EMBL/GenBank/DDBJ databases">
        <title>Chromosome-Level Genome Assembly of Japanese Cedar (Cryptomeriajaponica D. Don).</title>
        <authorList>
            <person name="Fujino T."/>
            <person name="Yamaguchi K."/>
            <person name="Yokoyama T."/>
            <person name="Hamanaka T."/>
            <person name="Harazono Y."/>
            <person name="Kamada H."/>
            <person name="Kobayashi W."/>
            <person name="Ujino-Ihara T."/>
            <person name="Uchiyama K."/>
            <person name="Matsumoto A."/>
            <person name="Izuno A."/>
            <person name="Tsumura Y."/>
            <person name="Toyoda A."/>
            <person name="Shigenobu S."/>
            <person name="Moriguchi Y."/>
            <person name="Ueno S."/>
            <person name="Kasahara M."/>
        </authorList>
    </citation>
    <scope>NUCLEOTIDE SEQUENCE</scope>
</reference>
<keyword evidence="2" id="KW-1185">Reference proteome</keyword>
<proteinExistence type="predicted"/>
<protein>
    <submittedName>
        <fullName evidence="1">Uncharacterized protein</fullName>
    </submittedName>
</protein>
<comment type="caution">
    <text evidence="1">The sequence shown here is derived from an EMBL/GenBank/DDBJ whole genome shotgun (WGS) entry which is preliminary data.</text>
</comment>
<dbReference type="AlphaFoldDB" id="A0AAD3NJP0"/>
<accession>A0AAD3NJP0</accession>
<gene>
    <name evidence="1" type="ORF">SUGI_1228330</name>
</gene>
<evidence type="ECO:0000313" key="2">
    <source>
        <dbReference type="Proteomes" id="UP001234787"/>
    </source>
</evidence>
<dbReference type="Proteomes" id="UP001234787">
    <property type="component" value="Unassembled WGS sequence"/>
</dbReference>
<sequence>MVSWKRVVNYHSRGAEAPTYSLVPPPGLWGSNRGFRPPPSPLRVGGKLESGWEAPTILWRPVGWARRKAAREVSPLLFLYGLSPLPDAASIIRWVPGGANSFAQVPASKKPSP</sequence>
<evidence type="ECO:0000313" key="1">
    <source>
        <dbReference type="EMBL" id="GLJ56570.1"/>
    </source>
</evidence>
<organism evidence="1 2">
    <name type="scientific">Cryptomeria japonica</name>
    <name type="common">Japanese cedar</name>
    <name type="synonym">Cupressus japonica</name>
    <dbReference type="NCBI Taxonomy" id="3369"/>
    <lineage>
        <taxon>Eukaryota</taxon>
        <taxon>Viridiplantae</taxon>
        <taxon>Streptophyta</taxon>
        <taxon>Embryophyta</taxon>
        <taxon>Tracheophyta</taxon>
        <taxon>Spermatophyta</taxon>
        <taxon>Pinopsida</taxon>
        <taxon>Pinidae</taxon>
        <taxon>Conifers II</taxon>
        <taxon>Cupressales</taxon>
        <taxon>Cupressaceae</taxon>
        <taxon>Cryptomeria</taxon>
    </lineage>
</organism>